<proteinExistence type="predicted"/>
<feature type="compositionally biased region" description="Polar residues" evidence="1">
    <location>
        <begin position="77"/>
        <end position="88"/>
    </location>
</feature>
<gene>
    <name evidence="2" type="ORF">Cvel_25769</name>
</gene>
<evidence type="ECO:0000313" key="2">
    <source>
        <dbReference type="EMBL" id="CEM41086.1"/>
    </source>
</evidence>
<dbReference type="AlphaFoldDB" id="A0A0G4HB92"/>
<feature type="region of interest" description="Disordered" evidence="1">
    <location>
        <begin position="70"/>
        <end position="104"/>
    </location>
</feature>
<feature type="region of interest" description="Disordered" evidence="1">
    <location>
        <begin position="1"/>
        <end position="25"/>
    </location>
</feature>
<dbReference type="VEuPathDB" id="CryptoDB:Cvel_25769"/>
<sequence>MRIQPNPQGATLAQSPKDSASLPSSADAALTLLQEQEAAAFVPLFGPDPMTKSLPNIVTIPASLPPADLPAVYATDPSLSSQPTQQPIPESAPPASCGGNSPSHLSFPRHAYPAAARHDGDWSFPRAFTPVGRRNPWYPAE</sequence>
<feature type="compositionally biased region" description="Polar residues" evidence="1">
    <location>
        <begin position="1"/>
        <end position="18"/>
    </location>
</feature>
<protein>
    <submittedName>
        <fullName evidence="2">Uncharacterized protein</fullName>
    </submittedName>
</protein>
<dbReference type="EMBL" id="CDMZ01002168">
    <property type="protein sequence ID" value="CEM41086.1"/>
    <property type="molecule type" value="Genomic_DNA"/>
</dbReference>
<dbReference type="PhylomeDB" id="A0A0G4HB92"/>
<organism evidence="2">
    <name type="scientific">Chromera velia CCMP2878</name>
    <dbReference type="NCBI Taxonomy" id="1169474"/>
    <lineage>
        <taxon>Eukaryota</taxon>
        <taxon>Sar</taxon>
        <taxon>Alveolata</taxon>
        <taxon>Colpodellida</taxon>
        <taxon>Chromeraceae</taxon>
        <taxon>Chromera</taxon>
    </lineage>
</organism>
<name>A0A0G4HB92_9ALVE</name>
<reference evidence="2" key="1">
    <citation type="submission" date="2014-11" db="EMBL/GenBank/DDBJ databases">
        <authorList>
            <person name="Otto D Thomas"/>
            <person name="Naeem Raeece"/>
        </authorList>
    </citation>
    <scope>NUCLEOTIDE SEQUENCE</scope>
</reference>
<accession>A0A0G4HB92</accession>
<evidence type="ECO:0000256" key="1">
    <source>
        <dbReference type="SAM" id="MobiDB-lite"/>
    </source>
</evidence>